<dbReference type="Gene3D" id="1.10.490.10">
    <property type="entry name" value="Globins"/>
    <property type="match status" value="1"/>
</dbReference>
<proteinExistence type="inferred from homology"/>
<comment type="caution">
    <text evidence="7">The sequence shown here is derived from an EMBL/GenBank/DDBJ whole genome shotgun (WGS) entry which is preliminary data.</text>
</comment>
<evidence type="ECO:0000256" key="1">
    <source>
        <dbReference type="ARBA" id="ARBA00022617"/>
    </source>
</evidence>
<keyword evidence="3" id="KW-0479">Metal-binding</keyword>
<feature type="domain" description="Globin" evidence="6">
    <location>
        <begin position="1"/>
        <end position="134"/>
    </location>
</feature>
<keyword evidence="2 5" id="KW-0561">Oxygen transport</keyword>
<dbReference type="GO" id="GO:0020037">
    <property type="term" value="F:heme binding"/>
    <property type="evidence" value="ECO:0007669"/>
    <property type="project" value="InterPro"/>
</dbReference>
<dbReference type="GO" id="GO:0046210">
    <property type="term" value="P:nitric oxide catabolic process"/>
    <property type="evidence" value="ECO:0007669"/>
    <property type="project" value="TreeGrafter"/>
</dbReference>
<evidence type="ECO:0000313" key="8">
    <source>
        <dbReference type="Proteomes" id="UP000248311"/>
    </source>
</evidence>
<organism evidence="7 8">
    <name type="scientific">Pseudoroseicyclus aestuarii</name>
    <dbReference type="NCBI Taxonomy" id="1795041"/>
    <lineage>
        <taxon>Bacteria</taxon>
        <taxon>Pseudomonadati</taxon>
        <taxon>Pseudomonadota</taxon>
        <taxon>Alphaproteobacteria</taxon>
        <taxon>Rhodobacterales</taxon>
        <taxon>Paracoccaceae</taxon>
        <taxon>Pseudoroseicyclus</taxon>
    </lineage>
</organism>
<dbReference type="AlphaFoldDB" id="A0A318T0D0"/>
<dbReference type="PANTHER" id="PTHR43396">
    <property type="entry name" value="FLAVOHEMOPROTEIN"/>
    <property type="match status" value="1"/>
</dbReference>
<gene>
    <name evidence="7" type="ORF">DFP88_101853</name>
</gene>
<evidence type="ECO:0000259" key="6">
    <source>
        <dbReference type="PROSITE" id="PS01033"/>
    </source>
</evidence>
<comment type="similarity">
    <text evidence="5">Belongs to the globin family.</text>
</comment>
<evidence type="ECO:0000256" key="4">
    <source>
        <dbReference type="ARBA" id="ARBA00023004"/>
    </source>
</evidence>
<dbReference type="Pfam" id="PF00042">
    <property type="entry name" value="Globin"/>
    <property type="match status" value="1"/>
</dbReference>
<evidence type="ECO:0000256" key="3">
    <source>
        <dbReference type="ARBA" id="ARBA00022723"/>
    </source>
</evidence>
<keyword evidence="5" id="KW-0813">Transport</keyword>
<dbReference type="Proteomes" id="UP000248311">
    <property type="component" value="Unassembled WGS sequence"/>
</dbReference>
<dbReference type="GO" id="GO:0071500">
    <property type="term" value="P:cellular response to nitrosative stress"/>
    <property type="evidence" value="ECO:0007669"/>
    <property type="project" value="TreeGrafter"/>
</dbReference>
<dbReference type="PANTHER" id="PTHR43396:SF3">
    <property type="entry name" value="FLAVOHEMOPROTEIN"/>
    <property type="match status" value="1"/>
</dbReference>
<dbReference type="EMBL" id="QJTE01000001">
    <property type="protein sequence ID" value="PYE86176.1"/>
    <property type="molecule type" value="Genomic_DNA"/>
</dbReference>
<keyword evidence="1 5" id="KW-0349">Heme</keyword>
<evidence type="ECO:0000256" key="2">
    <source>
        <dbReference type="ARBA" id="ARBA00022621"/>
    </source>
</evidence>
<dbReference type="GO" id="GO:0019825">
    <property type="term" value="F:oxygen binding"/>
    <property type="evidence" value="ECO:0007669"/>
    <property type="project" value="InterPro"/>
</dbReference>
<reference evidence="7 8" key="1">
    <citation type="submission" date="2018-06" db="EMBL/GenBank/DDBJ databases">
        <title>Genomic Encyclopedia of Type Strains, Phase III (KMG-III): the genomes of soil and plant-associated and newly described type strains.</title>
        <authorList>
            <person name="Whitman W."/>
        </authorList>
    </citation>
    <scope>NUCLEOTIDE SEQUENCE [LARGE SCALE GENOMIC DNA]</scope>
    <source>
        <strain evidence="7 8">CECT 9025</strain>
    </source>
</reference>
<keyword evidence="8" id="KW-1185">Reference proteome</keyword>
<dbReference type="GO" id="GO:0008941">
    <property type="term" value="F:nitric oxide dioxygenase NAD(P)H activity"/>
    <property type="evidence" value="ECO:0007669"/>
    <property type="project" value="TreeGrafter"/>
</dbReference>
<dbReference type="InterPro" id="IPR009050">
    <property type="entry name" value="Globin-like_sf"/>
</dbReference>
<name>A0A318T0D0_9RHOB</name>
<evidence type="ECO:0000256" key="5">
    <source>
        <dbReference type="RuleBase" id="RU000356"/>
    </source>
</evidence>
<dbReference type="GO" id="GO:0046872">
    <property type="term" value="F:metal ion binding"/>
    <property type="evidence" value="ECO:0007669"/>
    <property type="project" value="UniProtKB-KW"/>
</dbReference>
<protein>
    <submittedName>
        <fullName evidence="7">Hemoglobin-like flavoprotein</fullName>
    </submittedName>
</protein>
<dbReference type="InterPro" id="IPR012292">
    <property type="entry name" value="Globin/Proto"/>
</dbReference>
<dbReference type="GO" id="GO:0071949">
    <property type="term" value="F:FAD binding"/>
    <property type="evidence" value="ECO:0007669"/>
    <property type="project" value="TreeGrafter"/>
</dbReference>
<accession>A0A318T0D0</accession>
<keyword evidence="4" id="KW-0408">Iron</keyword>
<sequence>MTPREIELVQTSFARILPQREEAGVRFYEILFARDPSLQSMFRGDMVSQADKLIGTLAPVVDGLHDLRGILPVAERLAVQHVAYGVKAEHYDLVGEALLDMFEGQLGPAFCVTTRASWRRAYTVIAGAMVRAAYPR</sequence>
<dbReference type="GO" id="GO:0005344">
    <property type="term" value="F:oxygen carrier activity"/>
    <property type="evidence" value="ECO:0007669"/>
    <property type="project" value="UniProtKB-KW"/>
</dbReference>
<dbReference type="OrthoDB" id="3213438at2"/>
<dbReference type="SUPFAM" id="SSF46458">
    <property type="entry name" value="Globin-like"/>
    <property type="match status" value="1"/>
</dbReference>
<dbReference type="RefSeq" id="WP_110813166.1">
    <property type="nucleotide sequence ID" value="NZ_QJTE01000001.1"/>
</dbReference>
<dbReference type="PROSITE" id="PS01033">
    <property type="entry name" value="GLOBIN"/>
    <property type="match status" value="1"/>
</dbReference>
<evidence type="ECO:0000313" key="7">
    <source>
        <dbReference type="EMBL" id="PYE86176.1"/>
    </source>
</evidence>
<dbReference type="InterPro" id="IPR000971">
    <property type="entry name" value="Globin"/>
</dbReference>